<organism evidence="4">
    <name type="scientific">viral metagenome</name>
    <dbReference type="NCBI Taxonomy" id="1070528"/>
    <lineage>
        <taxon>unclassified sequences</taxon>
        <taxon>metagenomes</taxon>
        <taxon>organismal metagenomes</taxon>
    </lineage>
</organism>
<accession>A0A6C0ASQ3</accession>
<evidence type="ECO:0000256" key="2">
    <source>
        <dbReference type="SAM" id="MobiDB-lite"/>
    </source>
</evidence>
<keyword evidence="3" id="KW-0812">Transmembrane</keyword>
<name>A0A6C0ASQ3_9ZZZZ</name>
<proteinExistence type="predicted"/>
<evidence type="ECO:0000256" key="3">
    <source>
        <dbReference type="SAM" id="Phobius"/>
    </source>
</evidence>
<feature type="region of interest" description="Disordered" evidence="2">
    <location>
        <begin position="82"/>
        <end position="133"/>
    </location>
</feature>
<feature type="coiled-coil region" evidence="1">
    <location>
        <begin position="139"/>
        <end position="198"/>
    </location>
</feature>
<dbReference type="AlphaFoldDB" id="A0A6C0ASQ3"/>
<feature type="transmembrane region" description="Helical" evidence="3">
    <location>
        <begin position="6"/>
        <end position="29"/>
    </location>
</feature>
<evidence type="ECO:0000313" key="4">
    <source>
        <dbReference type="EMBL" id="QHS82792.1"/>
    </source>
</evidence>
<keyword evidence="1" id="KW-0175">Coiled coil</keyword>
<keyword evidence="3" id="KW-0472">Membrane</keyword>
<keyword evidence="3" id="KW-1133">Transmembrane helix</keyword>
<dbReference type="EMBL" id="MN740805">
    <property type="protein sequence ID" value="QHS82792.1"/>
    <property type="molecule type" value="Genomic_DNA"/>
</dbReference>
<evidence type="ECO:0008006" key="5">
    <source>
        <dbReference type="Google" id="ProtNLM"/>
    </source>
</evidence>
<reference evidence="4" key="1">
    <citation type="journal article" date="2020" name="Nature">
        <title>Giant virus diversity and host interactions through global metagenomics.</title>
        <authorList>
            <person name="Schulz F."/>
            <person name="Roux S."/>
            <person name="Paez-Espino D."/>
            <person name="Jungbluth S."/>
            <person name="Walsh D.A."/>
            <person name="Denef V.J."/>
            <person name="McMahon K.D."/>
            <person name="Konstantinidis K.T."/>
            <person name="Eloe-Fadrosh E.A."/>
            <person name="Kyrpides N.C."/>
            <person name="Woyke T."/>
        </authorList>
    </citation>
    <scope>NUCLEOTIDE SEQUENCE</scope>
    <source>
        <strain evidence="4">GVMAG-S-1101171-111</strain>
    </source>
</reference>
<evidence type="ECO:0000256" key="1">
    <source>
        <dbReference type="SAM" id="Coils"/>
    </source>
</evidence>
<feature type="compositionally biased region" description="Acidic residues" evidence="2">
    <location>
        <begin position="85"/>
        <end position="133"/>
    </location>
</feature>
<protein>
    <recommendedName>
        <fullName evidence="5">Rho termination factor N-terminal domain-containing protein</fullName>
    </recommendedName>
</protein>
<sequence length="251" mass="29051">MGLFSFIETFFFISLGITFVLILLLVYHFKQRLSTLEQKCDTMFEIINNVVQEITIVRGATARIMQGLPSLPLSNSIVLQQSVLPEDEKDDEEEEDEEEEEEDEKDEDEDDDEDDEDEDEDDDDDDDKDDDEDDDVVTLETIEHQFENVEKQFETVEHQFDIQEEVPLVIESSESDLIADLEIVEENINDIIEQIELENPEKIQEEPNNETTDYKNMNLQALKTLVVAKGLVTNANKLKKNELLKLLDESV</sequence>